<dbReference type="GO" id="GO:0050660">
    <property type="term" value="F:flavin adenine dinucleotide binding"/>
    <property type="evidence" value="ECO:0007669"/>
    <property type="project" value="InterPro"/>
</dbReference>
<keyword evidence="7" id="KW-0285">Flavoprotein</keyword>
<dbReference type="AlphaFoldDB" id="A0A9P6CZ51"/>
<evidence type="ECO:0000256" key="3">
    <source>
        <dbReference type="ARBA" id="ARBA00010790"/>
    </source>
</evidence>
<comment type="catalytic activity">
    <reaction evidence="11">
        <text>pyranose + acceptor = pyranos-2,3-diulose + reduced acceptor.</text>
        <dbReference type="EC" id="1.1.99.29"/>
    </reaction>
</comment>
<feature type="domain" description="Glucose-methanol-choline oxidoreductase N-terminal" evidence="18">
    <location>
        <begin position="309"/>
        <end position="323"/>
    </location>
</feature>
<dbReference type="InterPro" id="IPR000172">
    <property type="entry name" value="GMC_OxRdtase_N"/>
</dbReference>
<accession>A0A9P6CZ51</accession>
<evidence type="ECO:0000256" key="5">
    <source>
        <dbReference type="ARBA" id="ARBA00013177"/>
    </source>
</evidence>
<keyword evidence="17" id="KW-0732">Signal</keyword>
<evidence type="ECO:0000259" key="18">
    <source>
        <dbReference type="PROSITE" id="PS00624"/>
    </source>
</evidence>
<protein>
    <recommendedName>
        <fullName evidence="5">pyranose dehydrogenase (acceptor)</fullName>
        <ecNumber evidence="5">1.1.99.29</ecNumber>
    </recommendedName>
</protein>
<evidence type="ECO:0000256" key="16">
    <source>
        <dbReference type="PIRSR" id="PIRSR000137-2"/>
    </source>
</evidence>
<dbReference type="GO" id="GO:0033718">
    <property type="term" value="F:pyranose dehydrogenase (acceptor) activity"/>
    <property type="evidence" value="ECO:0007669"/>
    <property type="project" value="UniProtKB-EC"/>
</dbReference>
<dbReference type="InterPro" id="IPR012132">
    <property type="entry name" value="GMC_OxRdtase"/>
</dbReference>
<feature type="chain" id="PRO_5040496341" description="pyranose dehydrogenase (acceptor)" evidence="17">
    <location>
        <begin position="23"/>
        <end position="599"/>
    </location>
</feature>
<dbReference type="SUPFAM" id="SSF54373">
    <property type="entry name" value="FAD-linked reductases, C-terminal domain"/>
    <property type="match status" value="1"/>
</dbReference>
<dbReference type="PANTHER" id="PTHR11552">
    <property type="entry name" value="GLUCOSE-METHANOL-CHOLINE GMC OXIDOREDUCTASE"/>
    <property type="match status" value="1"/>
</dbReference>
<comment type="caution">
    <text evidence="19">The sequence shown here is derived from an EMBL/GenBank/DDBJ whole genome shotgun (WGS) entry which is preliminary data.</text>
</comment>
<evidence type="ECO:0000256" key="1">
    <source>
        <dbReference type="ARBA" id="ARBA00001974"/>
    </source>
</evidence>
<evidence type="ECO:0000256" key="14">
    <source>
        <dbReference type="ARBA" id="ARBA00034059"/>
    </source>
</evidence>
<feature type="active site" description="Proton acceptor" evidence="15">
    <location>
        <position position="577"/>
    </location>
</feature>
<evidence type="ECO:0000256" key="4">
    <source>
        <dbReference type="ARBA" id="ARBA00011245"/>
    </source>
</evidence>
<keyword evidence="6" id="KW-0964">Secreted</keyword>
<feature type="binding site" evidence="16">
    <location>
        <begin position="578"/>
        <end position="579"/>
    </location>
    <ligand>
        <name>FAD</name>
        <dbReference type="ChEBI" id="CHEBI:57692"/>
    </ligand>
</feature>
<evidence type="ECO:0000256" key="12">
    <source>
        <dbReference type="ARBA" id="ARBA00034029"/>
    </source>
</evidence>
<evidence type="ECO:0000256" key="7">
    <source>
        <dbReference type="ARBA" id="ARBA00022630"/>
    </source>
</evidence>
<evidence type="ECO:0000256" key="10">
    <source>
        <dbReference type="ARBA" id="ARBA00033986"/>
    </source>
</evidence>
<comment type="cofactor">
    <cofactor evidence="1 16">
        <name>FAD</name>
        <dbReference type="ChEBI" id="CHEBI:57692"/>
    </cofactor>
</comment>
<dbReference type="GO" id="GO:0005576">
    <property type="term" value="C:extracellular region"/>
    <property type="evidence" value="ECO:0007669"/>
    <property type="project" value="UniProtKB-SubCell"/>
</dbReference>
<dbReference type="PROSITE" id="PS00624">
    <property type="entry name" value="GMC_OXRED_2"/>
    <property type="match status" value="1"/>
</dbReference>
<dbReference type="InterPro" id="IPR007867">
    <property type="entry name" value="GMC_OxRtase_C"/>
</dbReference>
<evidence type="ECO:0000256" key="2">
    <source>
        <dbReference type="ARBA" id="ARBA00004613"/>
    </source>
</evidence>
<reference evidence="19" key="1">
    <citation type="submission" date="2020-11" db="EMBL/GenBank/DDBJ databases">
        <authorList>
            <consortium name="DOE Joint Genome Institute"/>
            <person name="Ahrendt S."/>
            <person name="Riley R."/>
            <person name="Andreopoulos W."/>
            <person name="Labutti K."/>
            <person name="Pangilinan J."/>
            <person name="Ruiz-Duenas F.J."/>
            <person name="Barrasa J.M."/>
            <person name="Sanchez-Garcia M."/>
            <person name="Camarero S."/>
            <person name="Miyauchi S."/>
            <person name="Serrano A."/>
            <person name="Linde D."/>
            <person name="Babiker R."/>
            <person name="Drula E."/>
            <person name="Ayuso-Fernandez I."/>
            <person name="Pacheco R."/>
            <person name="Padilla G."/>
            <person name="Ferreira P."/>
            <person name="Barriuso J."/>
            <person name="Kellner H."/>
            <person name="Castanera R."/>
            <person name="Alfaro M."/>
            <person name="Ramirez L."/>
            <person name="Pisabarro A.G."/>
            <person name="Kuo A."/>
            <person name="Tritt A."/>
            <person name="Lipzen A."/>
            <person name="He G."/>
            <person name="Yan M."/>
            <person name="Ng V."/>
            <person name="Cullen D."/>
            <person name="Martin F."/>
            <person name="Rosso M.-N."/>
            <person name="Henrissat B."/>
            <person name="Hibbett D."/>
            <person name="Martinez A.T."/>
            <person name="Grigoriev I.V."/>
        </authorList>
    </citation>
    <scope>NUCLEOTIDE SEQUENCE</scope>
    <source>
        <strain evidence="19">CIRM-BRFM 674</strain>
    </source>
</reference>
<comment type="catalytic activity">
    <reaction evidence="14">
        <text>a pyranoside + acceptor = a pyranosid-3,4-diulose + reduced acceptor.</text>
        <dbReference type="EC" id="1.1.99.29"/>
    </reaction>
</comment>
<comment type="catalytic activity">
    <reaction evidence="13">
        <text>a pyranoside + acceptor = a pyranosid-3-ulose + reduced acceptor.</text>
        <dbReference type="EC" id="1.1.99.29"/>
    </reaction>
</comment>
<comment type="catalytic activity">
    <reaction evidence="12">
        <text>pyranose + acceptor = pyranos-3-ulose + reduced acceptor.</text>
        <dbReference type="EC" id="1.1.99.29"/>
    </reaction>
</comment>
<comment type="subcellular location">
    <subcellularLocation>
        <location evidence="2">Secreted</location>
    </subcellularLocation>
</comment>
<dbReference type="EMBL" id="MU155245">
    <property type="protein sequence ID" value="KAF9477999.1"/>
    <property type="molecule type" value="Genomic_DNA"/>
</dbReference>
<organism evidence="19 20">
    <name type="scientific">Pholiota conissans</name>
    <dbReference type="NCBI Taxonomy" id="109636"/>
    <lineage>
        <taxon>Eukaryota</taxon>
        <taxon>Fungi</taxon>
        <taxon>Dikarya</taxon>
        <taxon>Basidiomycota</taxon>
        <taxon>Agaricomycotina</taxon>
        <taxon>Agaricomycetes</taxon>
        <taxon>Agaricomycetidae</taxon>
        <taxon>Agaricales</taxon>
        <taxon>Agaricineae</taxon>
        <taxon>Strophariaceae</taxon>
        <taxon>Pholiota</taxon>
    </lineage>
</organism>
<proteinExistence type="inferred from homology"/>
<comment type="catalytic activity">
    <reaction evidence="10">
        <text>pyranose + acceptor = pyranos-2-ulose + reduced acceptor.</text>
        <dbReference type="EC" id="1.1.99.29"/>
    </reaction>
</comment>
<sequence>MKPSFIHNVLATSALLGSHVLAATITDPSQLKVLTYDYVIVGAGNAGLVVANRLTENSNVTVLVLEAGVSDEGVVSVMAPFLGTTVTPNTPFDWNYTVAPQVGLDNRSFPYPRGRLLGGCSSANYLLHQYAPNDDWNRLANVTGDPNWAWDNMSKYVQRHEDFVAPSDGHDPTGQFIPALHSTTGEVPVSLPVFNQSIDARVIATTKQLAEFPFNEDTSMIQQALGTGWVQSTMSKGVRRSSSNTYLADANTRPNLTVVINAMVVKLLSTASPSGIPAFQSVVFTDGRSTSGTPTFTVQATKEVILSAGSIGTPQILQLSGIGNSADLTPLNIPVLVNSPMVGRNLIDHTLLPNMFSVKGNDSYDDTLRDPVQLQNAINQWATNKTGFISNNLINHYGFARVNSSLITIPDPSSGPNSPHFEMLFVNFWLDPAVSVPSTGNFLTIVTVLLTPTSRGTVTIRSTNPFDAPLIDPHMLTTDFDVTAMRESVKAIKRFAAAPAWSDYVIGPFGNLSATADADIDAYVRQHSTTIFHPTGTASMTSKNSTNGVVNPDFTVKGTSGLRIVDLSVLPFIPASHPQGPVYLLAERAADIIKGVVAQ</sequence>
<comment type="subunit">
    <text evidence="4">Monomer.</text>
</comment>
<evidence type="ECO:0000256" key="8">
    <source>
        <dbReference type="ARBA" id="ARBA00022827"/>
    </source>
</evidence>
<evidence type="ECO:0000313" key="20">
    <source>
        <dbReference type="Proteomes" id="UP000807469"/>
    </source>
</evidence>
<keyword evidence="20" id="KW-1185">Reference proteome</keyword>
<dbReference type="OrthoDB" id="269227at2759"/>
<dbReference type="Gene3D" id="3.50.50.60">
    <property type="entry name" value="FAD/NAD(P)-binding domain"/>
    <property type="match status" value="1"/>
</dbReference>
<feature type="binding site" evidence="16">
    <location>
        <position position="264"/>
    </location>
    <ligand>
        <name>FAD</name>
        <dbReference type="ChEBI" id="CHEBI:57692"/>
    </ligand>
</feature>
<dbReference type="PIRSF" id="PIRSF000137">
    <property type="entry name" value="Alcohol_oxidase"/>
    <property type="match status" value="1"/>
</dbReference>
<evidence type="ECO:0000256" key="11">
    <source>
        <dbReference type="ARBA" id="ARBA00034010"/>
    </source>
</evidence>
<dbReference type="EC" id="1.1.99.29" evidence="5"/>
<evidence type="ECO:0000256" key="13">
    <source>
        <dbReference type="ARBA" id="ARBA00034050"/>
    </source>
</evidence>
<dbReference type="PANTHER" id="PTHR11552:SF147">
    <property type="entry name" value="CHOLINE DEHYDROGENASE, MITOCHONDRIAL"/>
    <property type="match status" value="1"/>
</dbReference>
<comment type="function">
    <text evidence="9">Catalyzes the single-oxidation or sequential double oxidation reaction of carbohydrates primarily at carbon-2 and/or carbon-3 with the concomitant reduction of the flavin. The enzyme exhibits a broad sugar substrate specificity, oxidizing different aldopyranoses to the corresponding C-1, C-2, C-3 or C-1,2, C-2,3 and C-3,4 (di)dehydro sugars with substrate-specific regioselectivity. Accepts only a narrow range of electron acceptors such as substituted benzoquinones and complexed metal ions and reacts extremely slowly with O(2) as acceptor. May play a role in the natural recycling of plant matter by oxidizing all major monosaccharides in lignocellulose and by reducing quinone compounds or reactive radical species generated during lignin depolymerization.</text>
</comment>
<evidence type="ECO:0000256" key="15">
    <source>
        <dbReference type="PIRSR" id="PIRSR000137-1"/>
    </source>
</evidence>
<dbReference type="Gene3D" id="3.30.560.10">
    <property type="entry name" value="Glucose Oxidase, domain 3"/>
    <property type="match status" value="1"/>
</dbReference>
<feature type="signal peptide" evidence="17">
    <location>
        <begin position="1"/>
        <end position="22"/>
    </location>
</feature>
<feature type="active site" description="Proton donor" evidence="15">
    <location>
        <position position="533"/>
    </location>
</feature>
<evidence type="ECO:0000256" key="9">
    <source>
        <dbReference type="ARBA" id="ARBA00024699"/>
    </source>
</evidence>
<dbReference type="Pfam" id="PF05199">
    <property type="entry name" value="GMC_oxred_C"/>
    <property type="match status" value="1"/>
</dbReference>
<gene>
    <name evidence="19" type="ORF">BDN70DRAFT_994551</name>
</gene>
<evidence type="ECO:0000256" key="17">
    <source>
        <dbReference type="SAM" id="SignalP"/>
    </source>
</evidence>
<dbReference type="Pfam" id="PF00732">
    <property type="entry name" value="GMC_oxred_N"/>
    <property type="match status" value="1"/>
</dbReference>
<evidence type="ECO:0000313" key="19">
    <source>
        <dbReference type="EMBL" id="KAF9477999.1"/>
    </source>
</evidence>
<keyword evidence="8 16" id="KW-0274">FAD</keyword>
<name>A0A9P6CZ51_9AGAR</name>
<dbReference type="Proteomes" id="UP000807469">
    <property type="component" value="Unassembled WGS sequence"/>
</dbReference>
<comment type="similarity">
    <text evidence="3">Belongs to the GMC oxidoreductase family.</text>
</comment>
<dbReference type="SUPFAM" id="SSF51905">
    <property type="entry name" value="FAD/NAD(P)-binding domain"/>
    <property type="match status" value="1"/>
</dbReference>
<evidence type="ECO:0000256" key="6">
    <source>
        <dbReference type="ARBA" id="ARBA00022525"/>
    </source>
</evidence>
<dbReference type="InterPro" id="IPR036188">
    <property type="entry name" value="FAD/NAD-bd_sf"/>
</dbReference>